<sequence>MKPKVKLVYMEGTITQVLHQNQKHIENRDMYPVHSLRVFR</sequence>
<dbReference type="AlphaFoldDB" id="A0A0A9CB19"/>
<protein>
    <submittedName>
        <fullName evidence="1">Uncharacterized protein</fullName>
    </submittedName>
</protein>
<dbReference type="EMBL" id="GBRH01225109">
    <property type="protein sequence ID" value="JAD72786.1"/>
    <property type="molecule type" value="Transcribed_RNA"/>
</dbReference>
<evidence type="ECO:0000313" key="1">
    <source>
        <dbReference type="EMBL" id="JAD72786.1"/>
    </source>
</evidence>
<organism evidence="1">
    <name type="scientific">Arundo donax</name>
    <name type="common">Giant reed</name>
    <name type="synonym">Donax arundinaceus</name>
    <dbReference type="NCBI Taxonomy" id="35708"/>
    <lineage>
        <taxon>Eukaryota</taxon>
        <taxon>Viridiplantae</taxon>
        <taxon>Streptophyta</taxon>
        <taxon>Embryophyta</taxon>
        <taxon>Tracheophyta</taxon>
        <taxon>Spermatophyta</taxon>
        <taxon>Magnoliopsida</taxon>
        <taxon>Liliopsida</taxon>
        <taxon>Poales</taxon>
        <taxon>Poaceae</taxon>
        <taxon>PACMAD clade</taxon>
        <taxon>Arundinoideae</taxon>
        <taxon>Arundineae</taxon>
        <taxon>Arundo</taxon>
    </lineage>
</organism>
<accession>A0A0A9CB19</accession>
<reference evidence="1" key="1">
    <citation type="submission" date="2014-09" db="EMBL/GenBank/DDBJ databases">
        <authorList>
            <person name="Magalhaes I.L.F."/>
            <person name="Oliveira U."/>
            <person name="Santos F.R."/>
            <person name="Vidigal T.H.D.A."/>
            <person name="Brescovit A.D."/>
            <person name="Santos A.J."/>
        </authorList>
    </citation>
    <scope>NUCLEOTIDE SEQUENCE</scope>
    <source>
        <tissue evidence="1">Shoot tissue taken approximately 20 cm above the soil surface</tissue>
    </source>
</reference>
<reference evidence="1" key="2">
    <citation type="journal article" date="2015" name="Data Brief">
        <title>Shoot transcriptome of the giant reed, Arundo donax.</title>
        <authorList>
            <person name="Barrero R.A."/>
            <person name="Guerrero F.D."/>
            <person name="Moolhuijzen P."/>
            <person name="Goolsby J.A."/>
            <person name="Tidwell J."/>
            <person name="Bellgard S.E."/>
            <person name="Bellgard M.I."/>
        </authorList>
    </citation>
    <scope>NUCLEOTIDE SEQUENCE</scope>
    <source>
        <tissue evidence="1">Shoot tissue taken approximately 20 cm above the soil surface</tissue>
    </source>
</reference>
<name>A0A0A9CB19_ARUDO</name>
<proteinExistence type="predicted"/>